<dbReference type="Proteomes" id="UP000004778">
    <property type="component" value="Unassembled WGS sequence"/>
</dbReference>
<protein>
    <submittedName>
        <fullName evidence="1">Uncharacterized protein</fullName>
    </submittedName>
</protein>
<reference evidence="1 2" key="1">
    <citation type="submission" date="2009-01" db="EMBL/GenBank/DDBJ databases">
        <authorList>
            <person name="Qin X."/>
            <person name="Bachman B."/>
            <person name="Battles P."/>
            <person name="Bell A."/>
            <person name="Bess C."/>
            <person name="Bickham C."/>
            <person name="Chaboub L."/>
            <person name="Chen D."/>
            <person name="Coyle M."/>
            <person name="Deiros D.R."/>
            <person name="Dinh H."/>
            <person name="Forbes L."/>
            <person name="Fowler G."/>
            <person name="Francisco L."/>
            <person name="Fu Q."/>
            <person name="Gubbala S."/>
            <person name="Hale W."/>
            <person name="Han Y."/>
            <person name="Hemphill L."/>
            <person name="Highlander S.K."/>
            <person name="Hirani K."/>
            <person name="Hogues M."/>
            <person name="Jackson L."/>
            <person name="Jakkamsetti A."/>
            <person name="Javaid M."/>
            <person name="Jiang H."/>
            <person name="Korchina V."/>
            <person name="Kovar C."/>
            <person name="Lara F."/>
            <person name="Lee S."/>
            <person name="Mata R."/>
            <person name="Mathew T."/>
            <person name="Moen C."/>
            <person name="Morales K."/>
            <person name="Munidasa M."/>
            <person name="Nazareth L."/>
            <person name="Ngo R."/>
            <person name="Nguyen L."/>
            <person name="Okwuonu G."/>
            <person name="Ongeri F."/>
            <person name="Patil S."/>
            <person name="Petrosino J."/>
            <person name="Pham C."/>
            <person name="Pham P."/>
            <person name="Pu L.-L."/>
            <person name="Puazo M."/>
            <person name="Raj R."/>
            <person name="Reid J."/>
            <person name="Rouhana J."/>
            <person name="Saada N."/>
            <person name="Shang Y."/>
            <person name="Simmons D."/>
            <person name="Thornton R."/>
            <person name="Warren J."/>
            <person name="Weissenberger G."/>
            <person name="Zhang J."/>
            <person name="Zhang L."/>
            <person name="Zhou C."/>
            <person name="Zhu D."/>
            <person name="Muzny D."/>
            <person name="Worley K."/>
            <person name="Gibbs R."/>
        </authorList>
    </citation>
    <scope>NUCLEOTIDE SEQUENCE [LARGE SCALE GENOMIC DNA]</scope>
    <source>
        <strain evidence="1 2">DSM 15434</strain>
    </source>
</reference>
<name>C0W4F4_9ACTO</name>
<comment type="caution">
    <text evidence="1">The sequence shown here is derived from an EMBL/GenBank/DDBJ whole genome shotgun (WGS) entry which is preliminary data.</text>
</comment>
<dbReference type="HOGENOM" id="CLU_2033127_0_0_11"/>
<organism evidence="1 2">
    <name type="scientific">Actinomyces urogenitalis DSM 15434</name>
    <dbReference type="NCBI Taxonomy" id="525246"/>
    <lineage>
        <taxon>Bacteria</taxon>
        <taxon>Bacillati</taxon>
        <taxon>Actinomycetota</taxon>
        <taxon>Actinomycetes</taxon>
        <taxon>Actinomycetales</taxon>
        <taxon>Actinomycetaceae</taxon>
        <taxon>Actinomyces</taxon>
    </lineage>
</organism>
<dbReference type="EMBL" id="ACFH01000051">
    <property type="protein sequence ID" value="EEH66382.1"/>
    <property type="molecule type" value="Genomic_DNA"/>
</dbReference>
<gene>
    <name evidence="1" type="ORF">HMPREF0058_0748</name>
</gene>
<evidence type="ECO:0000313" key="1">
    <source>
        <dbReference type="EMBL" id="EEH66382.1"/>
    </source>
</evidence>
<dbReference type="AlphaFoldDB" id="C0W4F4"/>
<proteinExistence type="predicted"/>
<sequence length="121" mass="12303">MSRLVERGPHTVTVTPARVVDDGLGRVTEAGEPVTVAGVMVQPSSTSASDLARSQVGSTSWRVIGAGSWPGGPYSTITVDAGPPGTQGRAFDQVGEALQRSSGARTSHFAVTMVSHGAEAA</sequence>
<accession>C0W4F4</accession>
<evidence type="ECO:0000313" key="2">
    <source>
        <dbReference type="Proteomes" id="UP000004778"/>
    </source>
</evidence>
<keyword evidence="2" id="KW-1185">Reference proteome</keyword>
<dbReference type="STRING" id="103621.GCA_001067145_01364"/>
<dbReference type="RefSeq" id="WP_006547715.1">
    <property type="nucleotide sequence ID" value="NZ_DS999574.1"/>
</dbReference>